<dbReference type="GO" id="GO:0051262">
    <property type="term" value="P:protein tetramerization"/>
    <property type="evidence" value="ECO:0007669"/>
    <property type="project" value="UniProtKB-ARBA"/>
</dbReference>
<dbReference type="GO" id="GO:0016616">
    <property type="term" value="F:oxidoreductase activity, acting on the CH-OH group of donors, NAD or NADP as acceptor"/>
    <property type="evidence" value="ECO:0007669"/>
    <property type="project" value="UniProtKB-ARBA"/>
</dbReference>
<gene>
    <name evidence="5" type="ORF">Harman_23600</name>
</gene>
<dbReference type="Gene3D" id="3.40.50.720">
    <property type="entry name" value="NAD(P)-binding Rossmann-like Domain"/>
    <property type="match status" value="1"/>
</dbReference>
<evidence type="ECO:0000256" key="3">
    <source>
        <dbReference type="ARBA" id="ARBA00023002"/>
    </source>
</evidence>
<evidence type="ECO:0000256" key="2">
    <source>
        <dbReference type="ARBA" id="ARBA00022833"/>
    </source>
</evidence>
<dbReference type="EMBL" id="BIXZ01000003">
    <property type="protein sequence ID" value="GCF14425.1"/>
    <property type="molecule type" value="Genomic_DNA"/>
</dbReference>
<dbReference type="OrthoDB" id="73567at2157"/>
<proteinExistence type="predicted"/>
<keyword evidence="6" id="KW-1185">Reference proteome</keyword>
<keyword evidence="1" id="KW-0479">Metal-binding</keyword>
<protein>
    <submittedName>
        <fullName evidence="5">Zinc-binding alcohol dehydrogenase</fullName>
    </submittedName>
</protein>
<accession>A0A4C2EJ77</accession>
<dbReference type="Proteomes" id="UP000304382">
    <property type="component" value="Unassembled WGS sequence"/>
</dbReference>
<evidence type="ECO:0000313" key="5">
    <source>
        <dbReference type="EMBL" id="GCF14425.1"/>
    </source>
</evidence>
<dbReference type="GO" id="GO:0046872">
    <property type="term" value="F:metal ion binding"/>
    <property type="evidence" value="ECO:0007669"/>
    <property type="project" value="UniProtKB-KW"/>
</dbReference>
<dbReference type="GO" id="GO:0030554">
    <property type="term" value="F:adenyl nucleotide binding"/>
    <property type="evidence" value="ECO:0007669"/>
    <property type="project" value="UniProtKB-ARBA"/>
</dbReference>
<dbReference type="GO" id="GO:0043168">
    <property type="term" value="F:anion binding"/>
    <property type="evidence" value="ECO:0007669"/>
    <property type="project" value="UniProtKB-ARBA"/>
</dbReference>
<sequence>MSNTGVVGYLEQPESTELQEYELPTPKDGDLLTKIVRANVCGSELHIWRGEHPLIRDGALGHEALCRVVETGGEVRDNAGQELEEGDLVVPAYFATCNECARCGRGQHQYCENAYKYWSRAPEEWPHFHGTFASHYYIHDDQYVYKVPEDVDETAAAAANCALSQVLNGLDAIEVTQGDTVVVQGAGGLGLNATAVATERGAETIVIDGVANRLDRAEEFGADHTVNLTEFETVEAREERVLELTDGLGADAAVEVTGVPAAIDEGFQLLGNGGRYLVMGNIIPGKEATIDPGKAVRKSIEMTTMMRYAPWYLQEALEFLSEHGDDYPFGELVDAEYPLADLQDALRDSANRTVTRAALIPE</sequence>
<dbReference type="InterPro" id="IPR013149">
    <property type="entry name" value="ADH-like_C"/>
</dbReference>
<dbReference type="PANTHER" id="PTHR43401:SF2">
    <property type="entry name" value="L-THREONINE 3-DEHYDROGENASE"/>
    <property type="match status" value="1"/>
</dbReference>
<organism evidence="5 6">
    <name type="scientific">Haloarcula mannanilytica</name>
    <dbReference type="NCBI Taxonomy" id="2509225"/>
    <lineage>
        <taxon>Archaea</taxon>
        <taxon>Methanobacteriati</taxon>
        <taxon>Methanobacteriota</taxon>
        <taxon>Stenosarchaea group</taxon>
        <taxon>Halobacteria</taxon>
        <taxon>Halobacteriales</taxon>
        <taxon>Haloarculaceae</taxon>
        <taxon>Haloarcula</taxon>
    </lineage>
</organism>
<dbReference type="RefSeq" id="WP_137684013.1">
    <property type="nucleotide sequence ID" value="NZ_BIXZ01000003.1"/>
</dbReference>
<dbReference type="Gene3D" id="3.90.180.10">
    <property type="entry name" value="Medium-chain alcohol dehydrogenases, catalytic domain"/>
    <property type="match status" value="1"/>
</dbReference>
<dbReference type="InterPro" id="IPR036291">
    <property type="entry name" value="NAD(P)-bd_dom_sf"/>
</dbReference>
<dbReference type="SUPFAM" id="SSF51735">
    <property type="entry name" value="NAD(P)-binding Rossmann-fold domains"/>
    <property type="match status" value="1"/>
</dbReference>
<keyword evidence="2" id="KW-0862">Zinc</keyword>
<comment type="caution">
    <text evidence="5">The sequence shown here is derived from an EMBL/GenBank/DDBJ whole genome shotgun (WGS) entry which is preliminary data.</text>
</comment>
<dbReference type="InterPro" id="IPR020843">
    <property type="entry name" value="ER"/>
</dbReference>
<dbReference type="InterPro" id="IPR011032">
    <property type="entry name" value="GroES-like_sf"/>
</dbReference>
<dbReference type="CDD" id="cd08231">
    <property type="entry name" value="MDR_TM0436_like"/>
    <property type="match status" value="1"/>
</dbReference>
<evidence type="ECO:0000313" key="6">
    <source>
        <dbReference type="Proteomes" id="UP000304382"/>
    </source>
</evidence>
<keyword evidence="3" id="KW-0560">Oxidoreductase</keyword>
<dbReference type="AlphaFoldDB" id="A0A4C2EJ77"/>
<dbReference type="Pfam" id="PF00107">
    <property type="entry name" value="ADH_zinc_N"/>
    <property type="match status" value="1"/>
</dbReference>
<evidence type="ECO:0000256" key="1">
    <source>
        <dbReference type="ARBA" id="ARBA00022723"/>
    </source>
</evidence>
<dbReference type="InterPro" id="IPR013154">
    <property type="entry name" value="ADH-like_N"/>
</dbReference>
<evidence type="ECO:0000259" key="4">
    <source>
        <dbReference type="SMART" id="SM00829"/>
    </source>
</evidence>
<dbReference type="InterPro" id="IPR050129">
    <property type="entry name" value="Zn_alcohol_dh"/>
</dbReference>
<dbReference type="Pfam" id="PF08240">
    <property type="entry name" value="ADH_N"/>
    <property type="match status" value="1"/>
</dbReference>
<name>A0A4C2EJ77_9EURY</name>
<dbReference type="SMART" id="SM00829">
    <property type="entry name" value="PKS_ER"/>
    <property type="match status" value="1"/>
</dbReference>
<dbReference type="SUPFAM" id="SSF50129">
    <property type="entry name" value="GroES-like"/>
    <property type="match status" value="1"/>
</dbReference>
<feature type="domain" description="Enoyl reductase (ER)" evidence="4">
    <location>
        <begin position="11"/>
        <end position="359"/>
    </location>
</feature>
<dbReference type="GO" id="GO:0044281">
    <property type="term" value="P:small molecule metabolic process"/>
    <property type="evidence" value="ECO:0007669"/>
    <property type="project" value="UniProtKB-ARBA"/>
</dbReference>
<reference evidence="5 6" key="1">
    <citation type="submission" date="2019-02" db="EMBL/GenBank/DDBJ databases">
        <title>Haloarcula mannanilyticum sp. nov., a mannan degrading haloarchaeon isolated from commercial salt.</title>
        <authorList>
            <person name="Enomoto S."/>
            <person name="Shimane Y."/>
            <person name="Kamekura M."/>
            <person name="Ito T."/>
            <person name="Moriya O."/>
            <person name="Ihara K."/>
            <person name="Takahashi-Ando N."/>
            <person name="Fukushima Y."/>
            <person name="Yoshida Y."/>
            <person name="Usama R."/>
            <person name="Takai K."/>
            <person name="Minegishi H."/>
        </authorList>
    </citation>
    <scope>NUCLEOTIDE SEQUENCE [LARGE SCALE GENOMIC DNA]</scope>
    <source>
        <strain evidence="5 6">MD130-1</strain>
    </source>
</reference>
<dbReference type="PANTHER" id="PTHR43401">
    <property type="entry name" value="L-THREONINE 3-DEHYDROGENASE"/>
    <property type="match status" value="1"/>
</dbReference>